<proteinExistence type="predicted"/>
<dbReference type="Proteomes" id="UP000238348">
    <property type="component" value="Chromosome"/>
</dbReference>
<dbReference type="EC" id="1.2.1.-" evidence="3"/>
<evidence type="ECO:0000313" key="3">
    <source>
        <dbReference type="EMBL" id="AUX46209.1"/>
    </source>
</evidence>
<accession>A0A2L0F433</accession>
<dbReference type="RefSeq" id="WP_104984454.1">
    <property type="nucleotide sequence ID" value="NZ_CP012673.1"/>
</dbReference>
<evidence type="ECO:0000256" key="2">
    <source>
        <dbReference type="SAM" id="MobiDB-lite"/>
    </source>
</evidence>
<feature type="compositionally biased region" description="Low complexity" evidence="2">
    <location>
        <begin position="10"/>
        <end position="19"/>
    </location>
</feature>
<evidence type="ECO:0000313" key="4">
    <source>
        <dbReference type="Proteomes" id="UP000238348"/>
    </source>
</evidence>
<dbReference type="InterPro" id="IPR016161">
    <property type="entry name" value="Ald_DH/histidinol_DH"/>
</dbReference>
<dbReference type="InterPro" id="IPR016162">
    <property type="entry name" value="Ald_DH_N"/>
</dbReference>
<keyword evidence="1 3" id="KW-0560">Oxidoreductase</keyword>
<protein>
    <submittedName>
        <fullName evidence="3">Aldehyde dehydrogenase</fullName>
        <ecNumber evidence="3">1.2.1.-</ecNumber>
    </submittedName>
</protein>
<reference evidence="3 4" key="1">
    <citation type="submission" date="2015-09" db="EMBL/GenBank/DDBJ databases">
        <title>Sorangium comparison.</title>
        <authorList>
            <person name="Zaburannyi N."/>
            <person name="Bunk B."/>
            <person name="Overmann J."/>
            <person name="Mueller R."/>
        </authorList>
    </citation>
    <scope>NUCLEOTIDE SEQUENCE [LARGE SCALE GENOMIC DNA]</scope>
    <source>
        <strain evidence="3 4">So ce26</strain>
    </source>
</reference>
<dbReference type="Gene3D" id="3.40.605.10">
    <property type="entry name" value="Aldehyde Dehydrogenase, Chain A, domain 1"/>
    <property type="match status" value="1"/>
</dbReference>
<organism evidence="3 4">
    <name type="scientific">Sorangium cellulosum</name>
    <name type="common">Polyangium cellulosum</name>
    <dbReference type="NCBI Taxonomy" id="56"/>
    <lineage>
        <taxon>Bacteria</taxon>
        <taxon>Pseudomonadati</taxon>
        <taxon>Myxococcota</taxon>
        <taxon>Polyangia</taxon>
        <taxon>Polyangiales</taxon>
        <taxon>Polyangiaceae</taxon>
        <taxon>Sorangium</taxon>
    </lineage>
</organism>
<feature type="region of interest" description="Disordered" evidence="2">
    <location>
        <begin position="1"/>
        <end position="34"/>
    </location>
</feature>
<name>A0A2L0F433_SORCE</name>
<dbReference type="SUPFAM" id="SSF53720">
    <property type="entry name" value="ALDH-like"/>
    <property type="match status" value="1"/>
</dbReference>
<dbReference type="EMBL" id="CP012673">
    <property type="protein sequence ID" value="AUX46209.1"/>
    <property type="molecule type" value="Genomic_DNA"/>
</dbReference>
<dbReference type="AlphaFoldDB" id="A0A2L0F433"/>
<gene>
    <name evidence="3" type="primary">aldA</name>
    <name evidence="3" type="ORF">SOCE26_077140</name>
</gene>
<dbReference type="GO" id="GO:0016491">
    <property type="term" value="F:oxidoreductase activity"/>
    <property type="evidence" value="ECO:0007669"/>
    <property type="project" value="UniProtKB-KW"/>
</dbReference>
<dbReference type="OrthoDB" id="136308at2"/>
<sequence>MPPFPDSVTSAAPAPGSAAFSETAAGPDAARRAETSPVELERALAELGDAALGFARMPPGEKAALLRSLLPGLLAAARPEVEASCAARGLDPGSAASGDVWLAGPCATIAYVRRLAEALEDIAARGRPRLGRGAVHARADGRIEVDVFPADRKDALLHGHLHARVLMQPGATPDSVREAQARFYQQHDPEGGVALVLDAGGAAGAPLRDALHQLFVEGRVAALALGPRHAALGPLLESALAPLLARGLLRLVPGGPEAGAALAGHPAVSAVHLSGPTSAHDALVWGPPGPLSALRRAAGEPLIDKPITSVLGGVSPVLVMPWLYGEDELWFQVRSLASQVVRSASSGGQEATALVLPRGFVQRPLLLRMLRRALAGVPLRRGGPAGAPPAEAEARRDALAAGRAPLEDARLEGSADAPLPPGVVRLGAPGPGELPWTWLTGLSEADAGEALRDVEALSYALAIVEVGTSDPVEFLETATRLCNDHLPGTLSASIVAHPISEENPAVGAALDRALLELRYGVIAVNQAPAAVHAAAAPPWGGHPSATLADVQSGLGFVHNPAMLGQIEKTIARAPLTTFPRPPSFCDHRRAHVVGERLAACAADPGWGAVARVMAAALRG</sequence>
<evidence type="ECO:0000256" key="1">
    <source>
        <dbReference type="ARBA" id="ARBA00023002"/>
    </source>
</evidence>